<keyword evidence="1" id="KW-0812">Transmembrane</keyword>
<feature type="chain" id="PRO_5010374830" description="VPLPA-CTERM protein sorting domain-containing protein" evidence="2">
    <location>
        <begin position="20"/>
        <end position="246"/>
    </location>
</feature>
<evidence type="ECO:0000313" key="4">
    <source>
        <dbReference type="Proteomes" id="UP000182466"/>
    </source>
</evidence>
<dbReference type="RefSeq" id="WP_027260541.1">
    <property type="nucleotide sequence ID" value="NZ_FPAW01000002.1"/>
</dbReference>
<evidence type="ECO:0000256" key="2">
    <source>
        <dbReference type="SAM" id="SignalP"/>
    </source>
</evidence>
<dbReference type="EMBL" id="FPAW01000002">
    <property type="protein sequence ID" value="SFT46647.1"/>
    <property type="molecule type" value="Genomic_DNA"/>
</dbReference>
<sequence length="246" mass="25178">MQKLFTSLLAIAAATGSHAGTVVVPYTGSFDEAAIVAEGGFPAGDFDTLGGAEDVGLFNLVAGTNTFSGSVYSANDPADTFLIAIAEGMQIVGASIAWATNLPGIEYDFLSPSPAGFLQQNTFGAEAPYWTLEESSITPTVFRLDGLEATKVGNTFDVAPSSYDAPDFMRGAGIYSSLLDATGTCGQIYVAADPGVNTQCASGLSYTLSFQVEPTISAVPLPAAGSLLVFALAGFGAAGLRRRKAA</sequence>
<gene>
    <name evidence="3" type="ORF">SAMN05216236_10298</name>
</gene>
<feature type="signal peptide" evidence="2">
    <location>
        <begin position="1"/>
        <end position="19"/>
    </location>
</feature>
<evidence type="ECO:0000313" key="3">
    <source>
        <dbReference type="EMBL" id="SFT46647.1"/>
    </source>
</evidence>
<dbReference type="eggNOG" id="ENOG50334ND">
    <property type="taxonomic scope" value="Bacteria"/>
</dbReference>
<keyword evidence="4" id="KW-1185">Reference proteome</keyword>
<reference evidence="3 4" key="1">
    <citation type="submission" date="2016-10" db="EMBL/GenBank/DDBJ databases">
        <authorList>
            <person name="de Groot N.N."/>
        </authorList>
    </citation>
    <scope>NUCLEOTIDE SEQUENCE [LARGE SCALE GENOMIC DNA]</scope>
    <source>
        <strain evidence="3 4">CGMCC 1.10959</strain>
    </source>
</reference>
<keyword evidence="1" id="KW-0472">Membrane</keyword>
<evidence type="ECO:0008006" key="5">
    <source>
        <dbReference type="Google" id="ProtNLM"/>
    </source>
</evidence>
<dbReference type="OrthoDB" id="7866334at2"/>
<name>A0A1I6Y8D0_9RHOB</name>
<dbReference type="AlphaFoldDB" id="A0A1I6Y8D0"/>
<keyword evidence="1" id="KW-1133">Transmembrane helix</keyword>
<feature type="transmembrane region" description="Helical" evidence="1">
    <location>
        <begin position="219"/>
        <end position="240"/>
    </location>
</feature>
<proteinExistence type="predicted"/>
<organism evidence="3 4">
    <name type="scientific">Sedimentitalea nanhaiensis</name>
    <dbReference type="NCBI Taxonomy" id="999627"/>
    <lineage>
        <taxon>Bacteria</taxon>
        <taxon>Pseudomonadati</taxon>
        <taxon>Pseudomonadota</taxon>
        <taxon>Alphaproteobacteria</taxon>
        <taxon>Rhodobacterales</taxon>
        <taxon>Paracoccaceae</taxon>
        <taxon>Sedimentitalea</taxon>
    </lineage>
</organism>
<protein>
    <recommendedName>
        <fullName evidence="5">VPLPA-CTERM protein sorting domain-containing protein</fullName>
    </recommendedName>
</protein>
<dbReference type="Proteomes" id="UP000182466">
    <property type="component" value="Unassembled WGS sequence"/>
</dbReference>
<accession>A0A1I6Y8D0</accession>
<keyword evidence="2" id="KW-0732">Signal</keyword>
<evidence type="ECO:0000256" key="1">
    <source>
        <dbReference type="SAM" id="Phobius"/>
    </source>
</evidence>